<evidence type="ECO:0000313" key="5">
    <source>
        <dbReference type="Proteomes" id="UP000324897"/>
    </source>
</evidence>
<feature type="compositionally biased region" description="Polar residues" evidence="2">
    <location>
        <begin position="958"/>
        <end position="970"/>
    </location>
</feature>
<feature type="compositionally biased region" description="Acidic residues" evidence="2">
    <location>
        <begin position="105"/>
        <end position="120"/>
    </location>
</feature>
<keyword evidence="1" id="KW-0175">Coiled coil</keyword>
<feature type="region of interest" description="Disordered" evidence="2">
    <location>
        <begin position="1"/>
        <end position="82"/>
    </location>
</feature>
<keyword evidence="5" id="KW-1185">Reference proteome</keyword>
<dbReference type="InterPro" id="IPR036390">
    <property type="entry name" value="WH_DNA-bd_sf"/>
</dbReference>
<feature type="non-terminal residue" evidence="4">
    <location>
        <position position="1"/>
    </location>
</feature>
<dbReference type="InterPro" id="IPR008905">
    <property type="entry name" value="EIF3C_N_dom"/>
</dbReference>
<accession>A0A5J9T2S3</accession>
<feature type="compositionally biased region" description="Polar residues" evidence="2">
    <location>
        <begin position="913"/>
        <end position="925"/>
    </location>
</feature>
<dbReference type="Gramene" id="TVU05686">
    <property type="protein sequence ID" value="TVU05686"/>
    <property type="gene ID" value="EJB05_48860"/>
</dbReference>
<feature type="compositionally biased region" description="Basic and acidic residues" evidence="2">
    <location>
        <begin position="299"/>
        <end position="321"/>
    </location>
</feature>
<evidence type="ECO:0000256" key="2">
    <source>
        <dbReference type="SAM" id="MobiDB-lite"/>
    </source>
</evidence>
<dbReference type="InterPro" id="IPR027516">
    <property type="entry name" value="EIF3C"/>
</dbReference>
<feature type="compositionally biased region" description="Gly residues" evidence="2">
    <location>
        <begin position="929"/>
        <end position="938"/>
    </location>
</feature>
<dbReference type="PANTHER" id="PTHR13937:SF5">
    <property type="entry name" value="EUKARYOTIC TRANSLATION INITIATION FACTOR 3 SUBUNIT C"/>
    <property type="match status" value="1"/>
</dbReference>
<proteinExistence type="inferred from homology"/>
<dbReference type="Pfam" id="PF01399">
    <property type="entry name" value="PCI"/>
    <property type="match status" value="1"/>
</dbReference>
<dbReference type="GO" id="GO:0031369">
    <property type="term" value="F:translation initiation factor binding"/>
    <property type="evidence" value="ECO:0007669"/>
    <property type="project" value="InterPro"/>
</dbReference>
<dbReference type="Proteomes" id="UP000324897">
    <property type="component" value="Unassembled WGS sequence"/>
</dbReference>
<evidence type="ECO:0000259" key="3">
    <source>
        <dbReference type="PROSITE" id="PS50250"/>
    </source>
</evidence>
<feature type="region of interest" description="Disordered" evidence="2">
    <location>
        <begin position="96"/>
        <end position="149"/>
    </location>
</feature>
<feature type="coiled-coil region" evidence="1">
    <location>
        <begin position="238"/>
        <end position="265"/>
    </location>
</feature>
<organism evidence="4 5">
    <name type="scientific">Eragrostis curvula</name>
    <name type="common">weeping love grass</name>
    <dbReference type="NCBI Taxonomy" id="38414"/>
    <lineage>
        <taxon>Eukaryota</taxon>
        <taxon>Viridiplantae</taxon>
        <taxon>Streptophyta</taxon>
        <taxon>Embryophyta</taxon>
        <taxon>Tracheophyta</taxon>
        <taxon>Spermatophyta</taxon>
        <taxon>Magnoliopsida</taxon>
        <taxon>Liliopsida</taxon>
        <taxon>Poales</taxon>
        <taxon>Poaceae</taxon>
        <taxon>PACMAD clade</taxon>
        <taxon>Chloridoideae</taxon>
        <taxon>Eragrostideae</taxon>
        <taxon>Eragrostidinae</taxon>
        <taxon>Eragrostis</taxon>
    </lineage>
</organism>
<dbReference type="GO" id="GO:0005852">
    <property type="term" value="C:eukaryotic translation initiation factor 3 complex"/>
    <property type="evidence" value="ECO:0007669"/>
    <property type="project" value="InterPro"/>
</dbReference>
<reference evidence="4 5" key="1">
    <citation type="journal article" date="2019" name="Sci. Rep.">
        <title>A high-quality genome of Eragrostis curvula grass provides insights into Poaceae evolution and supports new strategies to enhance forage quality.</title>
        <authorList>
            <person name="Carballo J."/>
            <person name="Santos B.A.C.M."/>
            <person name="Zappacosta D."/>
            <person name="Garbus I."/>
            <person name="Selva J.P."/>
            <person name="Gallo C.A."/>
            <person name="Diaz A."/>
            <person name="Albertini E."/>
            <person name="Caccamo M."/>
            <person name="Echenique V."/>
        </authorList>
    </citation>
    <scope>NUCLEOTIDE SEQUENCE [LARGE SCALE GENOMIC DNA]</scope>
    <source>
        <strain evidence="5">cv. Victoria</strain>
        <tissue evidence="4">Leaf</tissue>
    </source>
</reference>
<dbReference type="SUPFAM" id="SSF46785">
    <property type="entry name" value="Winged helix' DNA-binding domain"/>
    <property type="match status" value="1"/>
</dbReference>
<feature type="compositionally biased region" description="Basic residues" evidence="2">
    <location>
        <begin position="23"/>
        <end position="32"/>
    </location>
</feature>
<sequence>MIIKPMPAESSSRTPPPPTPKYKPPRIRRSPVPHRDPTQRESRSNRRAAPRRPALTQVAAVSLRPHLAAGRLSRPPSASKVQDIQVELTKQAANMSRFWSQQGDSESEDEESNISEESFDDVPAPKQEKHDDSRYYLNSSSDSDESDTRRVVRPLKVKLNEEMWSTVEQIRNAMKINDWVSLQNCYDKLNKQLEKVVRANESNKLPNAYIMALMLLEDFLVESLANKEAKTKMNSSNSKALNSMKQNLKKNNKQYAELILKCRENPKCFDKEDANDKGKDDSDDEYDAHSDIEINDLASGKEKDNNHDGSKDGLPWEKKTGKKDNLIDKQFPLDPSEITWEIVDKKLKEIVASRGKKGTGRTERVDQLMFLACVAKTPSQKLEILCHAISAQFDINPSLLGHMPISVWKSCANNILFVLDILQQYPNIIVDNLVDPDEKETQNGADYDGTIHVSGDLAAFVDRLDSEYFKSLQCTDPHTKDYIERLRDEPLFMVAAQNIQGYLERVGNSRAAAKVALHQVEHVYYKPQEVYDAMRTLAEQAEIEDGDAKEVDGCSGPTPFVVIPEIVLRRPIFPPSSRALMDGLTSLIYKHGDERTKARAMLCDIYHHAISDEFLIARDMLLMSHLQDGVKLMDISSQILFNRVMAQLGLCAFRAGLIAEAHNCLSELYSTGRVKELLAQGERLEKRWLMPYHMHINHDLLEAAYFISAMLIEMPSMAANTDNRKPGYKSFRGLLEFSEKLTFVAPPENVRGHVMAAARILKSGDYENAFSIISSLEIWKLLRSREHVLDLLKLKIKEAALKTYLISYSSCYKSLSLAQLSLMFDLTESHTHSVVSRMMILKELDASWDQPTRSIVFQNAEQTRLQRLLSQMADNLSVILEANEKAYVAAGGKVLEEEVPKRRAENRDPSKSGRWQENFVSSQGKRSGGRLGYTGRGAGFTQTGLHQKDRNIKGMQVGQETATRQTSSATRMVNLKRSIVV</sequence>
<dbReference type="InterPro" id="IPR000717">
    <property type="entry name" value="PCI_dom"/>
</dbReference>
<dbReference type="OrthoDB" id="29647at2759"/>
<evidence type="ECO:0000256" key="1">
    <source>
        <dbReference type="SAM" id="Coils"/>
    </source>
</evidence>
<comment type="caution">
    <text evidence="4">The sequence shown here is derived from an EMBL/GenBank/DDBJ whole genome shotgun (WGS) entry which is preliminary data.</text>
</comment>
<feature type="region of interest" description="Disordered" evidence="2">
    <location>
        <begin position="294"/>
        <end position="321"/>
    </location>
</feature>
<name>A0A5J9T2S3_9POAL</name>
<dbReference type="GO" id="GO:0003743">
    <property type="term" value="F:translation initiation factor activity"/>
    <property type="evidence" value="ECO:0007669"/>
    <property type="project" value="InterPro"/>
</dbReference>
<dbReference type="GO" id="GO:0003723">
    <property type="term" value="F:RNA binding"/>
    <property type="evidence" value="ECO:0007669"/>
    <property type="project" value="InterPro"/>
</dbReference>
<dbReference type="SMART" id="SM00088">
    <property type="entry name" value="PINT"/>
    <property type="match status" value="1"/>
</dbReference>
<dbReference type="InterPro" id="IPR036388">
    <property type="entry name" value="WH-like_DNA-bd_sf"/>
</dbReference>
<protein>
    <recommendedName>
        <fullName evidence="3">PCI domain-containing protein</fullName>
    </recommendedName>
</protein>
<feature type="domain" description="PCI" evidence="3">
    <location>
        <begin position="692"/>
        <end position="862"/>
    </location>
</feature>
<dbReference type="Pfam" id="PF05470">
    <property type="entry name" value="eIF-3c_N"/>
    <property type="match status" value="1"/>
</dbReference>
<gene>
    <name evidence="4" type="ORF">EJB05_48860</name>
</gene>
<evidence type="ECO:0000313" key="4">
    <source>
        <dbReference type="EMBL" id="TVU05686.1"/>
    </source>
</evidence>
<feature type="region of interest" description="Disordered" evidence="2">
    <location>
        <begin position="899"/>
        <end position="970"/>
    </location>
</feature>
<dbReference type="PANTHER" id="PTHR13937">
    <property type="entry name" value="EUKARYOTIC TRANSLATION INITATION FACTOR 3, SUBUNIT 8 EIF3S8 -RELATED"/>
    <property type="match status" value="1"/>
</dbReference>
<dbReference type="AlphaFoldDB" id="A0A5J9T2S3"/>
<dbReference type="HAMAP" id="MF_03002">
    <property type="entry name" value="eIF3c"/>
    <property type="match status" value="1"/>
</dbReference>
<dbReference type="PROSITE" id="PS50250">
    <property type="entry name" value="PCI"/>
    <property type="match status" value="1"/>
</dbReference>
<dbReference type="EMBL" id="RWGY01000051">
    <property type="protein sequence ID" value="TVU05686.1"/>
    <property type="molecule type" value="Genomic_DNA"/>
</dbReference>
<feature type="compositionally biased region" description="Basic and acidic residues" evidence="2">
    <location>
        <begin position="899"/>
        <end position="911"/>
    </location>
</feature>
<dbReference type="Gene3D" id="1.10.10.10">
    <property type="entry name" value="Winged helix-like DNA-binding domain superfamily/Winged helix DNA-binding domain"/>
    <property type="match status" value="1"/>
</dbReference>
<feature type="compositionally biased region" description="Basic and acidic residues" evidence="2">
    <location>
        <begin position="33"/>
        <end position="44"/>
    </location>
</feature>